<comment type="similarity">
    <text evidence="1">Belongs to the oxygen-dependent FAD-linked oxidoreductase family.</text>
</comment>
<dbReference type="EMBL" id="CABFNP030001198">
    <property type="protein sequence ID" value="CAI6092153.1"/>
    <property type="molecule type" value="Genomic_DNA"/>
</dbReference>
<evidence type="ECO:0000313" key="6">
    <source>
        <dbReference type="EMBL" id="CAI6092153.1"/>
    </source>
</evidence>
<keyword evidence="2" id="KW-0285">Flavoprotein</keyword>
<gene>
    <name evidence="6" type="ORF">CCHLO57077_00011142</name>
</gene>
<dbReference type="GO" id="GO:0016491">
    <property type="term" value="F:oxidoreductase activity"/>
    <property type="evidence" value="ECO:0007669"/>
    <property type="project" value="UniProtKB-KW"/>
</dbReference>
<dbReference type="Proteomes" id="UP001160390">
    <property type="component" value="Unassembled WGS sequence"/>
</dbReference>
<evidence type="ECO:0000256" key="1">
    <source>
        <dbReference type="ARBA" id="ARBA00005466"/>
    </source>
</evidence>
<dbReference type="Pfam" id="PF01565">
    <property type="entry name" value="FAD_binding_4"/>
    <property type="match status" value="1"/>
</dbReference>
<comment type="caution">
    <text evidence="6">The sequence shown here is derived from an EMBL/GenBank/DDBJ whole genome shotgun (WGS) entry which is preliminary data.</text>
</comment>
<dbReference type="InterPro" id="IPR050416">
    <property type="entry name" value="FAD-linked_Oxidoreductase"/>
</dbReference>
<dbReference type="PROSITE" id="PS51387">
    <property type="entry name" value="FAD_PCMH"/>
    <property type="match status" value="1"/>
</dbReference>
<dbReference type="Gene3D" id="3.30.465.10">
    <property type="match status" value="2"/>
</dbReference>
<reference evidence="6" key="1">
    <citation type="submission" date="2023-01" db="EMBL/GenBank/DDBJ databases">
        <authorList>
            <person name="Piombo E."/>
        </authorList>
    </citation>
    <scope>NUCLEOTIDE SEQUENCE</scope>
</reference>
<proteinExistence type="inferred from homology"/>
<dbReference type="InterPro" id="IPR006094">
    <property type="entry name" value="Oxid_FAD_bind_N"/>
</dbReference>
<evidence type="ECO:0000256" key="3">
    <source>
        <dbReference type="ARBA" id="ARBA00022827"/>
    </source>
</evidence>
<dbReference type="GO" id="GO:0071949">
    <property type="term" value="F:FAD binding"/>
    <property type="evidence" value="ECO:0007669"/>
    <property type="project" value="InterPro"/>
</dbReference>
<accession>A0AA35M7W9</accession>
<dbReference type="InterPro" id="IPR016169">
    <property type="entry name" value="FAD-bd_PCMH_sub2"/>
</dbReference>
<evidence type="ECO:0000313" key="7">
    <source>
        <dbReference type="Proteomes" id="UP001160390"/>
    </source>
</evidence>
<evidence type="ECO:0000259" key="5">
    <source>
        <dbReference type="PROSITE" id="PS51387"/>
    </source>
</evidence>
<keyword evidence="4" id="KW-0560">Oxidoreductase</keyword>
<dbReference type="Gene3D" id="3.40.462.20">
    <property type="match status" value="1"/>
</dbReference>
<dbReference type="PANTHER" id="PTHR42973">
    <property type="entry name" value="BINDING OXIDOREDUCTASE, PUTATIVE (AFU_ORTHOLOGUE AFUA_1G17690)-RELATED"/>
    <property type="match status" value="1"/>
</dbReference>
<dbReference type="PANTHER" id="PTHR42973:SF7">
    <property type="entry name" value="FAD-BINDING PCMH-TYPE DOMAIN-CONTAINING PROTEIN"/>
    <property type="match status" value="1"/>
</dbReference>
<dbReference type="InterPro" id="IPR036318">
    <property type="entry name" value="FAD-bd_PCMH-like_sf"/>
</dbReference>
<dbReference type="AlphaFoldDB" id="A0AA35M7W9"/>
<protein>
    <recommendedName>
        <fullName evidence="5">FAD-binding PCMH-type domain-containing protein</fullName>
    </recommendedName>
</protein>
<dbReference type="InterPro" id="IPR016166">
    <property type="entry name" value="FAD-bd_PCMH"/>
</dbReference>
<keyword evidence="7" id="KW-1185">Reference proteome</keyword>
<evidence type="ECO:0000256" key="4">
    <source>
        <dbReference type="ARBA" id="ARBA00023002"/>
    </source>
</evidence>
<name>A0AA35M7W9_9HYPO</name>
<feature type="domain" description="FAD-binding PCMH-type" evidence="5">
    <location>
        <begin position="40"/>
        <end position="200"/>
    </location>
</feature>
<evidence type="ECO:0000256" key="2">
    <source>
        <dbReference type="ARBA" id="ARBA00022630"/>
    </source>
</evidence>
<keyword evidence="3" id="KW-0274">FAD</keyword>
<sequence>MALDSTALFSKLETDLAHTAAKIYRPDSADFDAIAQCFIYKPVRTPAVVRPRTADDVALVVQFCLRNKADFTVRSGGYDCAGRTRGDGALVIDMRDLNEVSISEDKCSATVGGGILHGQLARTLGEEGLVTPMVHRMEHARRLWPVIIRLRLGVDQILGAKFVNAQGEIQTASEELLISIRGGGGSLGIITELTIKVYPLDKILSSTILYESRNLEATITTYNQHYEHLLAAQELPDCLQLQPTITQIPNIGTVFGVMVTWYGENKEEGYAWIESFAKAGTCVMEATQETTLAEVLKERDNLVTWPSYGRLFTLSVRRLTERTITVLARHCPQAPGGGFIFSHHTLRSSQAPAQESVFGARTRHHMLEINAAISESSFVDERLEWGS</sequence>
<organism evidence="6 7">
    <name type="scientific">Clonostachys chloroleuca</name>
    <dbReference type="NCBI Taxonomy" id="1926264"/>
    <lineage>
        <taxon>Eukaryota</taxon>
        <taxon>Fungi</taxon>
        <taxon>Dikarya</taxon>
        <taxon>Ascomycota</taxon>
        <taxon>Pezizomycotina</taxon>
        <taxon>Sordariomycetes</taxon>
        <taxon>Hypocreomycetidae</taxon>
        <taxon>Hypocreales</taxon>
        <taxon>Bionectriaceae</taxon>
        <taxon>Clonostachys</taxon>
    </lineage>
</organism>
<dbReference type="SUPFAM" id="SSF56176">
    <property type="entry name" value="FAD-binding/transporter-associated domain-like"/>
    <property type="match status" value="1"/>
</dbReference>